<dbReference type="EMBL" id="KB096945">
    <property type="protein sequence ID" value="ESO00451.1"/>
    <property type="molecule type" value="Genomic_DNA"/>
</dbReference>
<reference evidence="4" key="1">
    <citation type="submission" date="2012-12" db="EMBL/GenBank/DDBJ databases">
        <authorList>
            <person name="Hellsten U."/>
            <person name="Grimwood J."/>
            <person name="Chapman J.A."/>
            <person name="Shapiro H."/>
            <person name="Aerts A."/>
            <person name="Otillar R.P."/>
            <person name="Terry A.Y."/>
            <person name="Boore J.L."/>
            <person name="Simakov O."/>
            <person name="Marletaz F."/>
            <person name="Cho S.-J."/>
            <person name="Edsinger-Gonzales E."/>
            <person name="Havlak P."/>
            <person name="Kuo D.-H."/>
            <person name="Larsson T."/>
            <person name="Lv J."/>
            <person name="Arendt D."/>
            <person name="Savage R."/>
            <person name="Osoegawa K."/>
            <person name="de Jong P."/>
            <person name="Lindberg D.R."/>
            <person name="Seaver E.C."/>
            <person name="Weisblat D.A."/>
            <person name="Putnam N.H."/>
            <person name="Grigoriev I.V."/>
            <person name="Rokhsar D.S."/>
        </authorList>
    </citation>
    <scope>NUCLEOTIDE SEQUENCE</scope>
</reference>
<gene>
    <name evidence="3" type="primary">20205589</name>
    <name evidence="2" type="ORF">HELRODRAFT_175884</name>
</gene>
<keyword evidence="4" id="KW-1185">Reference proteome</keyword>
<evidence type="ECO:0000256" key="1">
    <source>
        <dbReference type="SAM" id="MobiDB-lite"/>
    </source>
</evidence>
<dbReference type="KEGG" id="hro:HELRODRAFT_175884"/>
<dbReference type="InParanoid" id="T1F9U0"/>
<dbReference type="RefSeq" id="XP_009021501.1">
    <property type="nucleotide sequence ID" value="XM_009023253.1"/>
</dbReference>
<feature type="region of interest" description="Disordered" evidence="1">
    <location>
        <begin position="1"/>
        <end position="26"/>
    </location>
</feature>
<accession>T1F9U0</accession>
<dbReference type="EMBL" id="AMQM01005464">
    <property type="status" value="NOT_ANNOTATED_CDS"/>
    <property type="molecule type" value="Genomic_DNA"/>
</dbReference>
<reference evidence="3" key="3">
    <citation type="submission" date="2015-06" db="UniProtKB">
        <authorList>
            <consortium name="EnsemblMetazoa"/>
        </authorList>
    </citation>
    <scope>IDENTIFICATION</scope>
</reference>
<dbReference type="AlphaFoldDB" id="T1F9U0"/>
<dbReference type="EnsemblMetazoa" id="HelroT175884">
    <property type="protein sequence ID" value="HelroP175884"/>
    <property type="gene ID" value="HelroG175884"/>
</dbReference>
<dbReference type="CTD" id="20205589"/>
<evidence type="ECO:0000313" key="4">
    <source>
        <dbReference type="Proteomes" id="UP000015101"/>
    </source>
</evidence>
<evidence type="ECO:0000313" key="2">
    <source>
        <dbReference type="EMBL" id="ESO00451.1"/>
    </source>
</evidence>
<dbReference type="HOGENOM" id="CLU_1940379_0_0_1"/>
<organism evidence="3 4">
    <name type="scientific">Helobdella robusta</name>
    <name type="common">Californian leech</name>
    <dbReference type="NCBI Taxonomy" id="6412"/>
    <lineage>
        <taxon>Eukaryota</taxon>
        <taxon>Metazoa</taxon>
        <taxon>Spiralia</taxon>
        <taxon>Lophotrochozoa</taxon>
        <taxon>Annelida</taxon>
        <taxon>Clitellata</taxon>
        <taxon>Hirudinea</taxon>
        <taxon>Rhynchobdellida</taxon>
        <taxon>Glossiphoniidae</taxon>
        <taxon>Helobdella</taxon>
    </lineage>
</organism>
<protein>
    <submittedName>
        <fullName evidence="2 3">Uncharacterized protein</fullName>
    </submittedName>
</protein>
<proteinExistence type="predicted"/>
<dbReference type="Proteomes" id="UP000015101">
    <property type="component" value="Unassembled WGS sequence"/>
</dbReference>
<sequence>MEKKEKERVKEGKREEKKEKEKKKIESEHMNLNWQDYNKKHMKIKTSDDKLELFTAFVDKQRFKVLRDSETNTLLVYQNYVEPHLYIGKTGSVKDFKSNIRTHLVTIIYIDIPYFSEMKMKKKMTIKQMK</sequence>
<name>T1F9U0_HELRO</name>
<evidence type="ECO:0000313" key="3">
    <source>
        <dbReference type="EnsemblMetazoa" id="HelroP175884"/>
    </source>
</evidence>
<reference evidence="2 4" key="2">
    <citation type="journal article" date="2013" name="Nature">
        <title>Insights into bilaterian evolution from three spiralian genomes.</title>
        <authorList>
            <person name="Simakov O."/>
            <person name="Marletaz F."/>
            <person name="Cho S.J."/>
            <person name="Edsinger-Gonzales E."/>
            <person name="Havlak P."/>
            <person name="Hellsten U."/>
            <person name="Kuo D.H."/>
            <person name="Larsson T."/>
            <person name="Lv J."/>
            <person name="Arendt D."/>
            <person name="Savage R."/>
            <person name="Osoegawa K."/>
            <person name="de Jong P."/>
            <person name="Grimwood J."/>
            <person name="Chapman J.A."/>
            <person name="Shapiro H."/>
            <person name="Aerts A."/>
            <person name="Otillar R.P."/>
            <person name="Terry A.Y."/>
            <person name="Boore J.L."/>
            <person name="Grigoriev I.V."/>
            <person name="Lindberg D.R."/>
            <person name="Seaver E.C."/>
            <person name="Weisblat D.A."/>
            <person name="Putnam N.H."/>
            <person name="Rokhsar D.S."/>
        </authorList>
    </citation>
    <scope>NUCLEOTIDE SEQUENCE</scope>
</reference>
<dbReference type="GeneID" id="20205589"/>